<keyword evidence="7" id="KW-1185">Reference proteome</keyword>
<evidence type="ECO:0000313" key="7">
    <source>
        <dbReference type="Proteomes" id="UP000250572"/>
    </source>
</evidence>
<dbReference type="FunFam" id="1.10.238.10:FF:000007">
    <property type="entry name" value="Putative myosin regulatory light chain sqh"/>
    <property type="match status" value="1"/>
</dbReference>
<evidence type="ECO:0000259" key="5">
    <source>
        <dbReference type="PROSITE" id="PS50222"/>
    </source>
</evidence>
<dbReference type="FunFam" id="1.10.238.10:FF:000010">
    <property type="entry name" value="Myosin regulatory light chain 2, atrial isoform"/>
    <property type="match status" value="1"/>
</dbReference>
<dbReference type="GO" id="GO:0005509">
    <property type="term" value="F:calcium ion binding"/>
    <property type="evidence" value="ECO:0007669"/>
    <property type="project" value="InterPro"/>
</dbReference>
<dbReference type="SUPFAM" id="SSF47473">
    <property type="entry name" value="EF-hand"/>
    <property type="match status" value="1"/>
</dbReference>
<evidence type="ECO:0000256" key="3">
    <source>
        <dbReference type="ARBA" id="ARBA00022837"/>
    </source>
</evidence>
<evidence type="ECO:0000256" key="2">
    <source>
        <dbReference type="ARBA" id="ARBA00022737"/>
    </source>
</evidence>
<evidence type="ECO:0000256" key="4">
    <source>
        <dbReference type="SAM" id="MobiDB-lite"/>
    </source>
</evidence>
<dbReference type="InterPro" id="IPR050403">
    <property type="entry name" value="Myosin_RLC"/>
</dbReference>
<dbReference type="PROSITE" id="PS00018">
    <property type="entry name" value="EF_HAND_1"/>
    <property type="match status" value="1"/>
</dbReference>
<accession>A0A315VQ92</accession>
<reference evidence="6 7" key="1">
    <citation type="journal article" date="2018" name="G3 (Bethesda)">
        <title>A High-Quality Reference Genome for the Invasive Mosquitofish Gambusia affinis Using a Chicago Library.</title>
        <authorList>
            <person name="Hoffberg S.L."/>
            <person name="Troendle N.J."/>
            <person name="Glenn T.C."/>
            <person name="Mahmud O."/>
            <person name="Louha S."/>
            <person name="Chalopin D."/>
            <person name="Bennetzen J.L."/>
            <person name="Mauricio R."/>
        </authorList>
    </citation>
    <scope>NUCLEOTIDE SEQUENCE [LARGE SCALE GENOMIC DNA]</scope>
    <source>
        <strain evidence="6">NE01/NJP1002.9</strain>
        <tissue evidence="6">Muscle</tissue>
    </source>
</reference>
<dbReference type="InterPro" id="IPR011992">
    <property type="entry name" value="EF-hand-dom_pair"/>
</dbReference>
<evidence type="ECO:0000313" key="6">
    <source>
        <dbReference type="EMBL" id="PWA25331.1"/>
    </source>
</evidence>
<keyword evidence="2" id="KW-0677">Repeat</keyword>
<feature type="domain" description="EF-hand" evidence="5">
    <location>
        <begin position="266"/>
        <end position="301"/>
    </location>
</feature>
<dbReference type="EMBL" id="NHOQ01001318">
    <property type="protein sequence ID" value="PWA25331.1"/>
    <property type="molecule type" value="Genomic_DNA"/>
</dbReference>
<feature type="compositionally biased region" description="Basic residues" evidence="4">
    <location>
        <begin position="241"/>
        <end position="253"/>
    </location>
</feature>
<dbReference type="Gene3D" id="1.10.238.10">
    <property type="entry name" value="EF-hand"/>
    <property type="match status" value="2"/>
</dbReference>
<dbReference type="InterPro" id="IPR002048">
    <property type="entry name" value="EF_hand_dom"/>
</dbReference>
<dbReference type="InterPro" id="IPR018247">
    <property type="entry name" value="EF_Hand_1_Ca_BS"/>
</dbReference>
<dbReference type="Pfam" id="PF13499">
    <property type="entry name" value="EF-hand_7"/>
    <property type="match status" value="1"/>
</dbReference>
<gene>
    <name evidence="6" type="ORF">CCH79_00005465</name>
</gene>
<evidence type="ECO:0000256" key="1">
    <source>
        <dbReference type="ARBA" id="ARBA00022723"/>
    </source>
</evidence>
<dbReference type="SMART" id="SM00054">
    <property type="entry name" value="EFh"/>
    <property type="match status" value="3"/>
</dbReference>
<proteinExistence type="predicted"/>
<keyword evidence="1" id="KW-0479">Metal-binding</keyword>
<sequence length="409" mass="45487">MGHRLPAFLACRHILDVQVVAVDGAASIKHRRFPQDHNRDSSLYKHGIRIGGVLAISSSVHRLHSEHVVGPCGEAVAHKPERNTFQPGFSVCKLCSDAAASFVSSPSLSPTMVSPVGTEGSPTPAELQHRTRKLYDLPSAKSKIAKRGDFTGIPVFTLCQMFPVKYTEAKQPVDVVSEDGAAALYCWLLPGYHYIVLIGIVTTHIQGGHGNPLQLHISIWSHSLQLRKVEGEPPDGNMSSKRAKGKNTKKRPQRATSNVFAMFDQSQIQEFKEAFNMIDQNRDGFIDKEDLHDMLASLGKNPTDEYLEAMMNEAPGPINFTMFLTMFGEKLNGTDPEDVIRNAFACFDEEGTGVIQEEYLRELLITMGDRFTDEEVDELFREAPIDKKGNFNYVAFTRILKHGAKDKDD</sequence>
<feature type="region of interest" description="Disordered" evidence="4">
    <location>
        <begin position="230"/>
        <end position="254"/>
    </location>
</feature>
<keyword evidence="3" id="KW-0106">Calcium</keyword>
<dbReference type="PANTHER" id="PTHR23049">
    <property type="entry name" value="MYOSIN REGULATORY LIGHT CHAIN 2"/>
    <property type="match status" value="1"/>
</dbReference>
<dbReference type="AlphaFoldDB" id="A0A315VQ92"/>
<dbReference type="CDD" id="cd00051">
    <property type="entry name" value="EFh"/>
    <property type="match status" value="1"/>
</dbReference>
<comment type="caution">
    <text evidence="6">The sequence shown here is derived from an EMBL/GenBank/DDBJ whole genome shotgun (WGS) entry which is preliminary data.</text>
</comment>
<dbReference type="Pfam" id="PF13833">
    <property type="entry name" value="EF-hand_8"/>
    <property type="match status" value="1"/>
</dbReference>
<dbReference type="STRING" id="33528.ENSGAFP00000002558"/>
<dbReference type="Proteomes" id="UP000250572">
    <property type="component" value="Unassembled WGS sequence"/>
</dbReference>
<protein>
    <recommendedName>
        <fullName evidence="5">EF-hand domain-containing protein</fullName>
    </recommendedName>
</protein>
<name>A0A315VQ92_GAMAF</name>
<organism evidence="6 7">
    <name type="scientific">Gambusia affinis</name>
    <name type="common">Western mosquitofish</name>
    <name type="synonym">Heterandria affinis</name>
    <dbReference type="NCBI Taxonomy" id="33528"/>
    <lineage>
        <taxon>Eukaryota</taxon>
        <taxon>Metazoa</taxon>
        <taxon>Chordata</taxon>
        <taxon>Craniata</taxon>
        <taxon>Vertebrata</taxon>
        <taxon>Euteleostomi</taxon>
        <taxon>Actinopterygii</taxon>
        <taxon>Neopterygii</taxon>
        <taxon>Teleostei</taxon>
        <taxon>Neoteleostei</taxon>
        <taxon>Acanthomorphata</taxon>
        <taxon>Ovalentaria</taxon>
        <taxon>Atherinomorphae</taxon>
        <taxon>Cyprinodontiformes</taxon>
        <taxon>Poeciliidae</taxon>
        <taxon>Poeciliinae</taxon>
        <taxon>Gambusia</taxon>
    </lineage>
</organism>
<feature type="domain" description="EF-hand" evidence="5">
    <location>
        <begin position="335"/>
        <end position="370"/>
    </location>
</feature>
<dbReference type="PROSITE" id="PS50222">
    <property type="entry name" value="EF_HAND_2"/>
    <property type="match status" value="2"/>
</dbReference>